<keyword evidence="1" id="KW-0175">Coiled coil</keyword>
<keyword evidence="4" id="KW-1185">Reference proteome</keyword>
<feature type="compositionally biased region" description="Basic residues" evidence="2">
    <location>
        <begin position="409"/>
        <end position="423"/>
    </location>
</feature>
<dbReference type="EMBL" id="MU825398">
    <property type="protein sequence ID" value="KAJ7393616.1"/>
    <property type="molecule type" value="Genomic_DNA"/>
</dbReference>
<dbReference type="PANTHER" id="PTHR22538:SF0">
    <property type="entry name" value="CILIA- AND FLAGELLA-ASSOCIATED PROTEIN 74"/>
    <property type="match status" value="1"/>
</dbReference>
<reference evidence="3" key="1">
    <citation type="submission" date="2023-01" db="EMBL/GenBank/DDBJ databases">
        <title>Genome assembly of the deep-sea coral Lophelia pertusa.</title>
        <authorList>
            <person name="Herrera S."/>
            <person name="Cordes E."/>
        </authorList>
    </citation>
    <scope>NUCLEOTIDE SEQUENCE</scope>
    <source>
        <strain evidence="3">USNM1676648</strain>
        <tissue evidence="3">Polyp</tissue>
    </source>
</reference>
<protein>
    <submittedName>
        <fullName evidence="3">Uncharacterized protein</fullName>
    </submittedName>
</protein>
<dbReference type="AlphaFoldDB" id="A0A9X0A569"/>
<evidence type="ECO:0000256" key="2">
    <source>
        <dbReference type="SAM" id="MobiDB-lite"/>
    </source>
</evidence>
<evidence type="ECO:0000256" key="1">
    <source>
        <dbReference type="SAM" id="Coils"/>
    </source>
</evidence>
<feature type="compositionally biased region" description="Acidic residues" evidence="2">
    <location>
        <begin position="41"/>
        <end position="51"/>
    </location>
</feature>
<feature type="coiled-coil region" evidence="1">
    <location>
        <begin position="114"/>
        <end position="148"/>
    </location>
</feature>
<feature type="compositionally biased region" description="Polar residues" evidence="2">
    <location>
        <begin position="425"/>
        <end position="434"/>
    </location>
</feature>
<accession>A0A9X0A569</accession>
<evidence type="ECO:0000313" key="3">
    <source>
        <dbReference type="EMBL" id="KAJ7393616.1"/>
    </source>
</evidence>
<dbReference type="OrthoDB" id="545169at2759"/>
<proteinExistence type="predicted"/>
<feature type="region of interest" description="Disordered" evidence="2">
    <location>
        <begin position="39"/>
        <end position="83"/>
    </location>
</feature>
<feature type="region of interest" description="Disordered" evidence="2">
    <location>
        <begin position="392"/>
        <end position="472"/>
    </location>
</feature>
<feature type="region of interest" description="Disordered" evidence="2">
    <location>
        <begin position="1"/>
        <end position="20"/>
    </location>
</feature>
<dbReference type="PANTHER" id="PTHR22538">
    <property type="entry name" value="CILIA- AND FLAGELLA-ASSOCIATED PROTEIN 74"/>
    <property type="match status" value="1"/>
</dbReference>
<organism evidence="3 4">
    <name type="scientific">Desmophyllum pertusum</name>
    <dbReference type="NCBI Taxonomy" id="174260"/>
    <lineage>
        <taxon>Eukaryota</taxon>
        <taxon>Metazoa</taxon>
        <taxon>Cnidaria</taxon>
        <taxon>Anthozoa</taxon>
        <taxon>Hexacorallia</taxon>
        <taxon>Scleractinia</taxon>
        <taxon>Caryophylliina</taxon>
        <taxon>Caryophylliidae</taxon>
        <taxon>Desmophyllum</taxon>
    </lineage>
</organism>
<evidence type="ECO:0000313" key="4">
    <source>
        <dbReference type="Proteomes" id="UP001163046"/>
    </source>
</evidence>
<gene>
    <name evidence="3" type="ORF">OS493_006603</name>
</gene>
<dbReference type="Proteomes" id="UP001163046">
    <property type="component" value="Unassembled WGS sequence"/>
</dbReference>
<name>A0A9X0A569_9CNID</name>
<comment type="caution">
    <text evidence="3">The sequence shown here is derived from an EMBL/GenBank/DDBJ whole genome shotgun (WGS) entry which is preliminary data.</text>
</comment>
<sequence length="472" mass="56042">MEEHGIYDTNDQTTELDANGDVTQDEVDKFQQNHWQFSDEGPIEYESDPSSDIDKNYFSDQESLTGSMDGGVEEDEYASDPIAQQTRQEKLQRLALRRHLDQLSEQVLEKDYLVLQFREELNKCQEHQEQLQKEKELVSDEIEEAQHQNNMASLYRLQAYHSKLCAEIDAEKDVEREILHRLEEAEFALAQATVEQGKFLLAGKELEKDEKLVDKQKAEWSAVRLRKENMSAVVAERRRRLREKEHISALRERERKHRQAIAAAKRNREQASKFLKETMSRVRQKDSEEEERSREYMEDRMQAILSLKDNIETNKENLRALQARDSKLRLEKEEEELKERQEILAQGLNPDEELTRRKRIRQFEKDKEAYERRQKERQVEIVDNILKEEKQMKKRYQQQPQLWPEKQRERVKRINRRRPKPKFFKSTSGSSSVEYSADVEDTGGQHTPGKLGAVSSEDDEDDFFSIWRNKPR</sequence>